<reference evidence="2" key="1">
    <citation type="journal article" date="2019" name="Int. J. Syst. Evol. Microbiol.">
        <title>The Global Catalogue of Microorganisms (GCM) 10K type strain sequencing project: providing services to taxonomists for standard genome sequencing and annotation.</title>
        <authorList>
            <consortium name="The Broad Institute Genomics Platform"/>
            <consortium name="The Broad Institute Genome Sequencing Center for Infectious Disease"/>
            <person name="Wu L."/>
            <person name="Ma J."/>
        </authorList>
    </citation>
    <scope>NUCLEOTIDE SEQUENCE [LARGE SCALE GENOMIC DNA]</scope>
    <source>
        <strain evidence="2">JCM 11136</strain>
    </source>
</reference>
<evidence type="ECO:0000313" key="1">
    <source>
        <dbReference type="EMBL" id="GAA0912979.1"/>
    </source>
</evidence>
<dbReference type="InterPro" id="IPR046214">
    <property type="entry name" value="DUF6247"/>
</dbReference>
<dbReference type="EMBL" id="BAAAHQ010000001">
    <property type="protein sequence ID" value="GAA0912979.1"/>
    <property type="molecule type" value="Genomic_DNA"/>
</dbReference>
<keyword evidence="2" id="KW-1185">Reference proteome</keyword>
<gene>
    <name evidence="1" type="ORF">GCM10009560_04400</name>
</gene>
<organism evidence="1 2">
    <name type="scientific">Nonomuraea longicatena</name>
    <dbReference type="NCBI Taxonomy" id="83682"/>
    <lineage>
        <taxon>Bacteria</taxon>
        <taxon>Bacillati</taxon>
        <taxon>Actinomycetota</taxon>
        <taxon>Actinomycetes</taxon>
        <taxon>Streptosporangiales</taxon>
        <taxon>Streptosporangiaceae</taxon>
        <taxon>Nonomuraea</taxon>
    </lineage>
</organism>
<evidence type="ECO:0000313" key="2">
    <source>
        <dbReference type="Proteomes" id="UP001501578"/>
    </source>
</evidence>
<proteinExistence type="predicted"/>
<dbReference type="Pfam" id="PF19760">
    <property type="entry name" value="DUF6247"/>
    <property type="match status" value="1"/>
</dbReference>
<comment type="caution">
    <text evidence="1">The sequence shown here is derived from an EMBL/GenBank/DDBJ whole genome shotgun (WGS) entry which is preliminary data.</text>
</comment>
<protein>
    <submittedName>
        <fullName evidence="1">Uncharacterized protein</fullName>
    </submittedName>
</protein>
<accession>A0ABP3Z3H6</accession>
<sequence>MYVQTMSGQPVEYQPPYDPAAILEALPPGPREHFRVLYETAVEAARRPENYQRLHELLHLWSLKAGVYSTDPGFDRSPEVILSELAADDGGAYLEDVLPEFGQRLFRRRAHHR</sequence>
<dbReference type="Proteomes" id="UP001501578">
    <property type="component" value="Unassembled WGS sequence"/>
</dbReference>
<name>A0ABP3Z3H6_9ACTN</name>